<dbReference type="SMART" id="SM00700">
    <property type="entry name" value="JHBP"/>
    <property type="match status" value="1"/>
</dbReference>
<dbReference type="Proteomes" id="UP001430953">
    <property type="component" value="Unassembled WGS sequence"/>
</dbReference>
<feature type="chain" id="PRO_5043755224" evidence="4">
    <location>
        <begin position="24"/>
        <end position="250"/>
    </location>
</feature>
<evidence type="ECO:0000256" key="3">
    <source>
        <dbReference type="ARBA" id="ARBA00060902"/>
    </source>
</evidence>
<name>A0AAW2EG78_9HYME</name>
<comment type="caution">
    <text evidence="5">The sequence shown here is derived from an EMBL/GenBank/DDBJ whole genome shotgun (WGS) entry which is preliminary data.</text>
</comment>
<accession>A0AAW2EG78</accession>
<dbReference type="Gene3D" id="3.15.10.30">
    <property type="entry name" value="Haemolymph juvenile hormone binding protein"/>
    <property type="match status" value="1"/>
</dbReference>
<organism evidence="5 6">
    <name type="scientific">Cardiocondyla obscurior</name>
    <dbReference type="NCBI Taxonomy" id="286306"/>
    <lineage>
        <taxon>Eukaryota</taxon>
        <taxon>Metazoa</taxon>
        <taxon>Ecdysozoa</taxon>
        <taxon>Arthropoda</taxon>
        <taxon>Hexapoda</taxon>
        <taxon>Insecta</taxon>
        <taxon>Pterygota</taxon>
        <taxon>Neoptera</taxon>
        <taxon>Endopterygota</taxon>
        <taxon>Hymenoptera</taxon>
        <taxon>Apocrita</taxon>
        <taxon>Aculeata</taxon>
        <taxon>Formicoidea</taxon>
        <taxon>Formicidae</taxon>
        <taxon>Myrmicinae</taxon>
        <taxon>Cardiocondyla</taxon>
    </lineage>
</organism>
<keyword evidence="2" id="KW-0090">Biological rhythms</keyword>
<dbReference type="InterPro" id="IPR010562">
    <property type="entry name" value="Haemolymph_juvenile_hormone-bd"/>
</dbReference>
<proteinExistence type="inferred from homology"/>
<evidence type="ECO:0000313" key="5">
    <source>
        <dbReference type="EMBL" id="KAL0101160.1"/>
    </source>
</evidence>
<reference evidence="5 6" key="1">
    <citation type="submission" date="2023-03" db="EMBL/GenBank/DDBJ databases">
        <title>High recombination rates correlate with genetic variation in Cardiocondyla obscurior ants.</title>
        <authorList>
            <person name="Errbii M."/>
        </authorList>
    </citation>
    <scope>NUCLEOTIDE SEQUENCE [LARGE SCALE GENOMIC DNA]</scope>
    <source>
        <strain evidence="5">Alpha-2009</strain>
        <tissue evidence="5">Whole body</tissue>
    </source>
</reference>
<evidence type="ECO:0000256" key="2">
    <source>
        <dbReference type="ARBA" id="ARBA00023108"/>
    </source>
</evidence>
<evidence type="ECO:0000313" key="6">
    <source>
        <dbReference type="Proteomes" id="UP001430953"/>
    </source>
</evidence>
<dbReference type="PANTHER" id="PTHR11008">
    <property type="entry name" value="PROTEIN TAKEOUT-LIKE PROTEIN"/>
    <property type="match status" value="1"/>
</dbReference>
<keyword evidence="1 4" id="KW-0732">Signal</keyword>
<sequence length="250" mass="27630">MASTKATFITILLAMTTISVIAARDIPEFLHICDTQELQYEKCVGESIEYLKPYLKTGVPEYNIPALEPLKLKKLTFVPTSSIRVDASEIDVFGASNFDIKKVKLDFNTMMFLVDVGLPHIQVEGKYGLDGKILLLPIRGSGPIHGNFTNCIGACRIQVAKYIDENGEEKMSITDFKLKVSVGGGTIRLDNLFNGEKALGDVINMAINSNFDLFMKEFLPLVERALSDAFQHIAGNIVKQFTFAQLFPGA</sequence>
<dbReference type="InterPro" id="IPR038606">
    <property type="entry name" value="To_sf"/>
</dbReference>
<gene>
    <name evidence="5" type="ORF">PUN28_018781</name>
</gene>
<feature type="signal peptide" evidence="4">
    <location>
        <begin position="1"/>
        <end position="23"/>
    </location>
</feature>
<evidence type="ECO:0000256" key="4">
    <source>
        <dbReference type="SAM" id="SignalP"/>
    </source>
</evidence>
<keyword evidence="6" id="KW-1185">Reference proteome</keyword>
<dbReference type="AlphaFoldDB" id="A0AAW2EG78"/>
<dbReference type="GO" id="GO:0005615">
    <property type="term" value="C:extracellular space"/>
    <property type="evidence" value="ECO:0007669"/>
    <property type="project" value="TreeGrafter"/>
</dbReference>
<dbReference type="Pfam" id="PF06585">
    <property type="entry name" value="JHBP"/>
    <property type="match status" value="1"/>
</dbReference>
<dbReference type="GO" id="GO:0007623">
    <property type="term" value="P:circadian rhythm"/>
    <property type="evidence" value="ECO:0007669"/>
    <property type="project" value="UniProtKB-ARBA"/>
</dbReference>
<protein>
    <submittedName>
        <fullName evidence="5">Uncharacterized protein</fullName>
    </submittedName>
</protein>
<dbReference type="PANTHER" id="PTHR11008:SF14">
    <property type="entry name" value="CIRCADIAN CLOCK-CONTROLLED PROTEIN-LIKE PROTEIN"/>
    <property type="match status" value="1"/>
</dbReference>
<evidence type="ECO:0000256" key="1">
    <source>
        <dbReference type="ARBA" id="ARBA00022729"/>
    </source>
</evidence>
<dbReference type="EMBL" id="JADYXP020000024">
    <property type="protein sequence ID" value="KAL0101160.1"/>
    <property type="molecule type" value="Genomic_DNA"/>
</dbReference>
<dbReference type="FunFam" id="3.15.10.30:FF:000001">
    <property type="entry name" value="Takeout-like protein 1"/>
    <property type="match status" value="1"/>
</dbReference>
<comment type="similarity">
    <text evidence="3">Belongs to the TO family.</text>
</comment>